<evidence type="ECO:0000313" key="3">
    <source>
        <dbReference type="Proteomes" id="UP001365405"/>
    </source>
</evidence>
<keyword evidence="3" id="KW-1185">Reference proteome</keyword>
<protein>
    <submittedName>
        <fullName evidence="2">GNAT family N-acetyltransferase</fullName>
    </submittedName>
</protein>
<evidence type="ECO:0000259" key="1">
    <source>
        <dbReference type="Pfam" id="PF13302"/>
    </source>
</evidence>
<proteinExistence type="predicted"/>
<dbReference type="Proteomes" id="UP001365405">
    <property type="component" value="Unassembled WGS sequence"/>
</dbReference>
<gene>
    <name evidence="2" type="ORF">AACH10_22925</name>
</gene>
<dbReference type="Pfam" id="PF13302">
    <property type="entry name" value="Acetyltransf_3"/>
    <property type="match status" value="1"/>
</dbReference>
<dbReference type="Gene3D" id="3.40.630.30">
    <property type="match status" value="1"/>
</dbReference>
<feature type="domain" description="N-acetyltransferase" evidence="1">
    <location>
        <begin position="19"/>
        <end position="159"/>
    </location>
</feature>
<dbReference type="InterPro" id="IPR000182">
    <property type="entry name" value="GNAT_dom"/>
</dbReference>
<dbReference type="RefSeq" id="WP_341412872.1">
    <property type="nucleotide sequence ID" value="NZ_JBBUTH010000011.1"/>
</dbReference>
<dbReference type="EMBL" id="JBBUTH010000011">
    <property type="protein sequence ID" value="MEK8053126.1"/>
    <property type="molecule type" value="Genomic_DNA"/>
</dbReference>
<organism evidence="2 3">
    <name type="scientific">Pseudaquabacterium inlustre</name>
    <dbReference type="NCBI Taxonomy" id="2984192"/>
    <lineage>
        <taxon>Bacteria</taxon>
        <taxon>Pseudomonadati</taxon>
        <taxon>Pseudomonadota</taxon>
        <taxon>Betaproteobacteria</taxon>
        <taxon>Burkholderiales</taxon>
        <taxon>Sphaerotilaceae</taxon>
        <taxon>Pseudaquabacterium</taxon>
    </lineage>
</organism>
<dbReference type="InterPro" id="IPR016181">
    <property type="entry name" value="Acyl_CoA_acyltransferase"/>
</dbReference>
<accession>A0ABU9CMT1</accession>
<comment type="caution">
    <text evidence="2">The sequence shown here is derived from an EMBL/GenBank/DDBJ whole genome shotgun (WGS) entry which is preliminary data.</text>
</comment>
<evidence type="ECO:0000313" key="2">
    <source>
        <dbReference type="EMBL" id="MEK8053126.1"/>
    </source>
</evidence>
<sequence length="235" mass="26293">MNFDFHQLTLELERAHSRRIALRPVALSDAWPLYQASRNPLFNQHLLWSRPEAEHDVLDRMSVIVEAARKGRLAGISAVVKETGDWISLFRFLPHATRPGAVEMGIWTHDRFWHGRYSLELGRLCVSAAFALSNVDMLVGAAAPENKPSCQLMRLCGLRPLDLVLRDHEAGHKVMLEEFGITRAEWQAEARHRSPFDTVAQRVWPVPAVIGQQAIAAAAESSAAATAARSRHIRG</sequence>
<name>A0ABU9CMT1_9BURK</name>
<dbReference type="SUPFAM" id="SSF55729">
    <property type="entry name" value="Acyl-CoA N-acyltransferases (Nat)"/>
    <property type="match status" value="1"/>
</dbReference>
<reference evidence="2 3" key="1">
    <citation type="submission" date="2024-04" db="EMBL/GenBank/DDBJ databases">
        <title>Novel species of the genus Ideonella isolated from streams.</title>
        <authorList>
            <person name="Lu H."/>
        </authorList>
    </citation>
    <scope>NUCLEOTIDE SEQUENCE [LARGE SCALE GENOMIC DNA]</scope>
    <source>
        <strain evidence="2 3">DXS22W</strain>
    </source>
</reference>